<sequence length="65" mass="7027">MHTFYMIGGFPGVTGCIECTHVRIKSPGGDTAEVFRNKKGVFSINVQPINDRNAGIPCRSVTSLT</sequence>
<name>A0A9J6GHU8_HAELO</name>
<dbReference type="OrthoDB" id="6429542at2759"/>
<evidence type="ECO:0000313" key="1">
    <source>
        <dbReference type="EMBL" id="KAH9374441.1"/>
    </source>
</evidence>
<dbReference type="Proteomes" id="UP000821853">
    <property type="component" value="Chromosome 4"/>
</dbReference>
<organism evidence="1 2">
    <name type="scientific">Haemaphysalis longicornis</name>
    <name type="common">Bush tick</name>
    <dbReference type="NCBI Taxonomy" id="44386"/>
    <lineage>
        <taxon>Eukaryota</taxon>
        <taxon>Metazoa</taxon>
        <taxon>Ecdysozoa</taxon>
        <taxon>Arthropoda</taxon>
        <taxon>Chelicerata</taxon>
        <taxon>Arachnida</taxon>
        <taxon>Acari</taxon>
        <taxon>Parasitiformes</taxon>
        <taxon>Ixodida</taxon>
        <taxon>Ixodoidea</taxon>
        <taxon>Ixodidae</taxon>
        <taxon>Haemaphysalinae</taxon>
        <taxon>Haemaphysalis</taxon>
    </lineage>
</organism>
<reference evidence="1 2" key="1">
    <citation type="journal article" date="2020" name="Cell">
        <title>Large-Scale Comparative Analyses of Tick Genomes Elucidate Their Genetic Diversity and Vector Capacities.</title>
        <authorList>
            <consortium name="Tick Genome and Microbiome Consortium (TIGMIC)"/>
            <person name="Jia N."/>
            <person name="Wang J."/>
            <person name="Shi W."/>
            <person name="Du L."/>
            <person name="Sun Y."/>
            <person name="Zhan W."/>
            <person name="Jiang J.F."/>
            <person name="Wang Q."/>
            <person name="Zhang B."/>
            <person name="Ji P."/>
            <person name="Bell-Sakyi L."/>
            <person name="Cui X.M."/>
            <person name="Yuan T.T."/>
            <person name="Jiang B.G."/>
            <person name="Yang W.F."/>
            <person name="Lam T.T."/>
            <person name="Chang Q.C."/>
            <person name="Ding S.J."/>
            <person name="Wang X.J."/>
            <person name="Zhu J.G."/>
            <person name="Ruan X.D."/>
            <person name="Zhao L."/>
            <person name="Wei J.T."/>
            <person name="Ye R.Z."/>
            <person name="Que T.C."/>
            <person name="Du C.H."/>
            <person name="Zhou Y.H."/>
            <person name="Cheng J.X."/>
            <person name="Dai P.F."/>
            <person name="Guo W.B."/>
            <person name="Han X.H."/>
            <person name="Huang E.J."/>
            <person name="Li L.F."/>
            <person name="Wei W."/>
            <person name="Gao Y.C."/>
            <person name="Liu J.Z."/>
            <person name="Shao H.Z."/>
            <person name="Wang X."/>
            <person name="Wang C.C."/>
            <person name="Yang T.C."/>
            <person name="Huo Q.B."/>
            <person name="Li W."/>
            <person name="Chen H.Y."/>
            <person name="Chen S.E."/>
            <person name="Zhou L.G."/>
            <person name="Ni X.B."/>
            <person name="Tian J.H."/>
            <person name="Sheng Y."/>
            <person name="Liu T."/>
            <person name="Pan Y.S."/>
            <person name="Xia L.Y."/>
            <person name="Li J."/>
            <person name="Zhao F."/>
            <person name="Cao W.C."/>
        </authorList>
    </citation>
    <scope>NUCLEOTIDE SEQUENCE [LARGE SCALE GENOMIC DNA]</scope>
    <source>
        <strain evidence="1">HaeL-2018</strain>
    </source>
</reference>
<comment type="caution">
    <text evidence="1">The sequence shown here is derived from an EMBL/GenBank/DDBJ whole genome shotgun (WGS) entry which is preliminary data.</text>
</comment>
<gene>
    <name evidence="1" type="ORF">HPB48_017097</name>
</gene>
<dbReference type="VEuPathDB" id="VectorBase:HLOH_064586"/>
<proteinExistence type="predicted"/>
<dbReference type="EMBL" id="JABSTR010000006">
    <property type="protein sequence ID" value="KAH9374441.1"/>
    <property type="molecule type" value="Genomic_DNA"/>
</dbReference>
<evidence type="ECO:0000313" key="2">
    <source>
        <dbReference type="Proteomes" id="UP000821853"/>
    </source>
</evidence>
<protein>
    <submittedName>
        <fullName evidence="1">Uncharacterized protein</fullName>
    </submittedName>
</protein>
<dbReference type="AlphaFoldDB" id="A0A9J6GHU8"/>
<accession>A0A9J6GHU8</accession>
<keyword evidence="2" id="KW-1185">Reference proteome</keyword>